<evidence type="ECO:0000256" key="1">
    <source>
        <dbReference type="SAM" id="MobiDB-lite"/>
    </source>
</evidence>
<name>A0A8S9X434_APOLU</name>
<evidence type="ECO:0000313" key="3">
    <source>
        <dbReference type="EMBL" id="KAF6203244.1"/>
    </source>
</evidence>
<sequence length="980" mass="108679">MKWSALVIVAYLGLPFCSSLVKRIRPQEYLAIQSSCEKWFVIFINSWCWNTLLIDDFVFRLRSLLYNLEGVANIGVIDGVADAGFYNLFGYGGTQFVQLIDPPCSNVALLRNPNVRNLLPYFDPQKITRELISLVGVYERDGCKLQKSAVQEKPDTSAIFDSCHFWVVFETSKIDQSSYDRCYNDYTQLARHFEGDFKFAFVPSTDQQTPGCMVSVYGMNKEQPARFNLVSNGMTALYGVPSYLDEYRSRYRPCSTLPWNPVDLYDVMTSCKFWILISVAQDSDWPCVREIEKFAVYSKDKFEFGTIKGSTFGVWLFLENKLMPVLAMSDSATCQVPVVFDIIKGQMNKVLPPPTQVCDNYATSPYEVETIAVLNQKKLMDSWDNWLVLQASPFHPSYPAVFAEFKKLFNQFKGSLKFGFIPNSQFGLWLYGNNKNWPYSITSDPNDFQTQRYVTLLLDILKGRQSPVDNPRIASPYLGDMGISQQNYGGNLVQPQVPPQIPQQVPYFPNAGSWDFMVTPKTNLFGTRGFEFNNNDNSNALQYSPSTEKTVNESPGGEDCKDCGLMMNQGEGDSKVYYGSRGLDSGEAKQSGEEYILEPVLNLTSIPDKWKLGLNELFTNSKDLVVKVSFPSPVKKRTETADVKQVLDSGRVVSTSTPSTSSAQPKDLLESDVMSGARFLGVEEQTTRIITTFGNTNVTENVIKQVTETISSSQSTSESGDVTTISSGVREIGDAGSVTAPTIESRTETVDVTAGSSIEPSTAETSSQSPPPETSVATAERSADVGVNPETSTAEVAETPKPSNEGEIETSTVAETAATESTQATEVTSEITTSPEESSKPPDTASMSSSNVSLNSGADLTNASSKQRIIETTDVETVRKDCKFWVLISSSEDAAMDEKYEQCYEKLTTVMSNYKNVYKFGAVHAGEFFINLYLKNKSNPISISSDYSCDEDKLKSALDAHKAETPGEFCQDPEDVSDYE</sequence>
<dbReference type="EMBL" id="WIXP02000011">
    <property type="protein sequence ID" value="KAF6203244.1"/>
    <property type="molecule type" value="Genomic_DNA"/>
</dbReference>
<evidence type="ECO:0000256" key="2">
    <source>
        <dbReference type="SAM" id="SignalP"/>
    </source>
</evidence>
<feature type="chain" id="PRO_5035911581" evidence="2">
    <location>
        <begin position="20"/>
        <end position="980"/>
    </location>
</feature>
<gene>
    <name evidence="3" type="ORF">GE061_003662</name>
</gene>
<feature type="region of interest" description="Disordered" evidence="1">
    <location>
        <begin position="709"/>
        <end position="859"/>
    </location>
</feature>
<keyword evidence="4" id="KW-1185">Reference proteome</keyword>
<feature type="compositionally biased region" description="Low complexity" evidence="1">
    <location>
        <begin position="846"/>
        <end position="856"/>
    </location>
</feature>
<keyword evidence="2" id="KW-0732">Signal</keyword>
<reference evidence="3" key="1">
    <citation type="journal article" date="2021" name="Mol. Ecol. Resour.">
        <title>Apolygus lucorum genome provides insights into omnivorousness and mesophyll feeding.</title>
        <authorList>
            <person name="Liu Y."/>
            <person name="Liu H."/>
            <person name="Wang H."/>
            <person name="Huang T."/>
            <person name="Liu B."/>
            <person name="Yang B."/>
            <person name="Yin L."/>
            <person name="Li B."/>
            <person name="Zhang Y."/>
            <person name="Zhang S."/>
            <person name="Jiang F."/>
            <person name="Zhang X."/>
            <person name="Ren Y."/>
            <person name="Wang B."/>
            <person name="Wang S."/>
            <person name="Lu Y."/>
            <person name="Wu K."/>
            <person name="Fan W."/>
            <person name="Wang G."/>
        </authorList>
    </citation>
    <scope>NUCLEOTIDE SEQUENCE</scope>
    <source>
        <strain evidence="3">12Hb</strain>
    </source>
</reference>
<organism evidence="3 4">
    <name type="scientific">Apolygus lucorum</name>
    <name type="common">Small green plant bug</name>
    <name type="synonym">Lygocoris lucorum</name>
    <dbReference type="NCBI Taxonomy" id="248454"/>
    <lineage>
        <taxon>Eukaryota</taxon>
        <taxon>Metazoa</taxon>
        <taxon>Ecdysozoa</taxon>
        <taxon>Arthropoda</taxon>
        <taxon>Hexapoda</taxon>
        <taxon>Insecta</taxon>
        <taxon>Pterygota</taxon>
        <taxon>Neoptera</taxon>
        <taxon>Paraneoptera</taxon>
        <taxon>Hemiptera</taxon>
        <taxon>Heteroptera</taxon>
        <taxon>Panheteroptera</taxon>
        <taxon>Cimicomorpha</taxon>
        <taxon>Miridae</taxon>
        <taxon>Mirini</taxon>
        <taxon>Apolygus</taxon>
    </lineage>
</organism>
<proteinExistence type="predicted"/>
<dbReference type="AlphaFoldDB" id="A0A8S9X434"/>
<protein>
    <submittedName>
        <fullName evidence="3">Uncharacterized protein</fullName>
    </submittedName>
</protein>
<feature type="signal peptide" evidence="2">
    <location>
        <begin position="1"/>
        <end position="19"/>
    </location>
</feature>
<feature type="compositionally biased region" description="Low complexity" evidence="1">
    <location>
        <begin position="759"/>
        <end position="768"/>
    </location>
</feature>
<dbReference type="Proteomes" id="UP000466442">
    <property type="component" value="Unassembled WGS sequence"/>
</dbReference>
<accession>A0A8S9X434</accession>
<evidence type="ECO:0000313" key="4">
    <source>
        <dbReference type="Proteomes" id="UP000466442"/>
    </source>
</evidence>
<feature type="compositionally biased region" description="Low complexity" evidence="1">
    <location>
        <begin position="809"/>
        <end position="836"/>
    </location>
</feature>
<feature type="compositionally biased region" description="Low complexity" evidence="1">
    <location>
        <begin position="709"/>
        <end position="719"/>
    </location>
</feature>
<comment type="caution">
    <text evidence="3">The sequence shown here is derived from an EMBL/GenBank/DDBJ whole genome shotgun (WGS) entry which is preliminary data.</text>
</comment>